<keyword evidence="2" id="KW-1185">Reference proteome</keyword>
<comment type="caution">
    <text evidence="1">The sequence shown here is derived from an EMBL/GenBank/DDBJ whole genome shotgun (WGS) entry which is preliminary data.</text>
</comment>
<name>A0A1E5PFL9_9ACTN</name>
<proteinExistence type="predicted"/>
<dbReference type="OrthoDB" id="4255520at2"/>
<dbReference type="Proteomes" id="UP000095759">
    <property type="component" value="Unassembled WGS sequence"/>
</dbReference>
<accession>A0A1E5PFL9</accession>
<gene>
    <name evidence="1" type="ORF">AS594_31425</name>
</gene>
<dbReference type="RefSeq" id="WP_069775350.1">
    <property type="nucleotide sequence ID" value="NZ_MEHI01000001.1"/>
</dbReference>
<organism evidence="1 2">
    <name type="scientific">Streptomyces agglomeratus</name>
    <dbReference type="NCBI Taxonomy" id="285458"/>
    <lineage>
        <taxon>Bacteria</taxon>
        <taxon>Bacillati</taxon>
        <taxon>Actinomycetota</taxon>
        <taxon>Actinomycetes</taxon>
        <taxon>Kitasatosporales</taxon>
        <taxon>Streptomycetaceae</taxon>
        <taxon>Streptomyces</taxon>
    </lineage>
</organism>
<dbReference type="EMBL" id="MEHJ01000001">
    <property type="protein sequence ID" value="OEJ28327.1"/>
    <property type="molecule type" value="Genomic_DNA"/>
</dbReference>
<dbReference type="AlphaFoldDB" id="A0A1E5PFL9"/>
<sequence length="74" mass="7993">MSGHMPVIVHPPLGDGNRRVTVHGEDFGLASGLPDLVEFLSRAGLDMEDTEAVVSPLIDWRGGGPDYWGPEPRL</sequence>
<evidence type="ECO:0000313" key="2">
    <source>
        <dbReference type="Proteomes" id="UP000095759"/>
    </source>
</evidence>
<reference evidence="1 2" key="1">
    <citation type="submission" date="2016-08" db="EMBL/GenBank/DDBJ databases">
        <title>Complete genome sequence of Streptomyces agglomeratus strain 6-3-2, a novel anti-MRSA actinomycete isolated from Wuli of Tebit, China.</title>
        <authorList>
            <person name="Chen X."/>
        </authorList>
    </citation>
    <scope>NUCLEOTIDE SEQUENCE [LARGE SCALE GENOMIC DNA]</scope>
    <source>
        <strain evidence="1 2">6-3-2</strain>
    </source>
</reference>
<protein>
    <submittedName>
        <fullName evidence="1">Uncharacterized protein</fullName>
    </submittedName>
</protein>
<evidence type="ECO:0000313" key="1">
    <source>
        <dbReference type="EMBL" id="OEJ28327.1"/>
    </source>
</evidence>